<accession>A0A426YK38</accession>
<name>A0A426YK38_ENSVE</name>
<reference evidence="2 3" key="1">
    <citation type="journal article" date="2014" name="Agronomy (Basel)">
        <title>A Draft Genome Sequence for Ensete ventricosum, the Drought-Tolerant Tree Against Hunger.</title>
        <authorList>
            <person name="Harrison J."/>
            <person name="Moore K.A."/>
            <person name="Paszkiewicz K."/>
            <person name="Jones T."/>
            <person name="Grant M."/>
            <person name="Ambacheew D."/>
            <person name="Muzemil S."/>
            <person name="Studholme D.J."/>
        </authorList>
    </citation>
    <scope>NUCLEOTIDE SEQUENCE [LARGE SCALE GENOMIC DNA]</scope>
</reference>
<gene>
    <name evidence="2" type="ORF">B296_00048821</name>
</gene>
<feature type="compositionally biased region" description="Polar residues" evidence="1">
    <location>
        <begin position="77"/>
        <end position="87"/>
    </location>
</feature>
<evidence type="ECO:0000313" key="3">
    <source>
        <dbReference type="Proteomes" id="UP000287651"/>
    </source>
</evidence>
<evidence type="ECO:0000256" key="1">
    <source>
        <dbReference type="SAM" id="MobiDB-lite"/>
    </source>
</evidence>
<dbReference type="Proteomes" id="UP000287651">
    <property type="component" value="Unassembled WGS sequence"/>
</dbReference>
<protein>
    <submittedName>
        <fullName evidence="2">Uncharacterized protein</fullName>
    </submittedName>
</protein>
<feature type="region of interest" description="Disordered" evidence="1">
    <location>
        <begin position="73"/>
        <end position="123"/>
    </location>
</feature>
<dbReference type="AlphaFoldDB" id="A0A426YK38"/>
<evidence type="ECO:0000313" key="2">
    <source>
        <dbReference type="EMBL" id="RRT52102.1"/>
    </source>
</evidence>
<comment type="caution">
    <text evidence="2">The sequence shown here is derived from an EMBL/GenBank/DDBJ whole genome shotgun (WGS) entry which is preliminary data.</text>
</comment>
<sequence length="123" mass="14087">MATTTLRRKPRQPEGPSRRPIWNPRWRCPNTTLPSPRPLMWHGVPCPRLMPLQPHVLRMSRPYPEGRQRIAIPEMAQGTSRPSSASRTPEGASIHAGSFDPHRRWRTCTLGREQVEPTPQLDS</sequence>
<proteinExistence type="predicted"/>
<feature type="compositionally biased region" description="Basic residues" evidence="1">
    <location>
        <begin position="1"/>
        <end position="10"/>
    </location>
</feature>
<organism evidence="2 3">
    <name type="scientific">Ensete ventricosum</name>
    <name type="common">Abyssinian banana</name>
    <name type="synonym">Musa ensete</name>
    <dbReference type="NCBI Taxonomy" id="4639"/>
    <lineage>
        <taxon>Eukaryota</taxon>
        <taxon>Viridiplantae</taxon>
        <taxon>Streptophyta</taxon>
        <taxon>Embryophyta</taxon>
        <taxon>Tracheophyta</taxon>
        <taxon>Spermatophyta</taxon>
        <taxon>Magnoliopsida</taxon>
        <taxon>Liliopsida</taxon>
        <taxon>Zingiberales</taxon>
        <taxon>Musaceae</taxon>
        <taxon>Ensete</taxon>
    </lineage>
</organism>
<dbReference type="EMBL" id="AMZH03011860">
    <property type="protein sequence ID" value="RRT52102.1"/>
    <property type="molecule type" value="Genomic_DNA"/>
</dbReference>
<feature type="region of interest" description="Disordered" evidence="1">
    <location>
        <begin position="1"/>
        <end position="25"/>
    </location>
</feature>